<protein>
    <recommendedName>
        <fullName evidence="3">SWIM-type domain-containing protein</fullName>
    </recommendedName>
</protein>
<dbReference type="GO" id="GO:0008270">
    <property type="term" value="F:zinc ion binding"/>
    <property type="evidence" value="ECO:0007669"/>
    <property type="project" value="UniProtKB-KW"/>
</dbReference>
<evidence type="ECO:0000313" key="5">
    <source>
        <dbReference type="Proteomes" id="UP000747110"/>
    </source>
</evidence>
<dbReference type="PROSITE" id="PS50966">
    <property type="entry name" value="ZF_SWIM"/>
    <property type="match status" value="1"/>
</dbReference>
<feature type="region of interest" description="Disordered" evidence="2">
    <location>
        <begin position="89"/>
        <end position="135"/>
    </location>
</feature>
<gene>
    <name evidence="4" type="ORF">Vretifemale_17383</name>
</gene>
<keyword evidence="1" id="KW-0479">Metal-binding</keyword>
<feature type="compositionally biased region" description="Basic residues" evidence="2">
    <location>
        <begin position="90"/>
        <end position="99"/>
    </location>
</feature>
<proteinExistence type="predicted"/>
<keyword evidence="1" id="KW-0863">Zinc-finger</keyword>
<reference evidence="4" key="1">
    <citation type="journal article" date="2021" name="Proc. Natl. Acad. Sci. U.S.A.">
        <title>Three genomes in the algal genus Volvox reveal the fate of a haploid sex-determining region after a transition to homothallism.</title>
        <authorList>
            <person name="Yamamoto K."/>
            <person name="Hamaji T."/>
            <person name="Kawai-Toyooka H."/>
            <person name="Matsuzaki R."/>
            <person name="Takahashi F."/>
            <person name="Nishimura Y."/>
            <person name="Kawachi M."/>
            <person name="Noguchi H."/>
            <person name="Minakuchi Y."/>
            <person name="Umen J.G."/>
            <person name="Toyoda A."/>
            <person name="Nozaki H."/>
        </authorList>
    </citation>
    <scope>NUCLEOTIDE SEQUENCE</scope>
    <source>
        <strain evidence="4">NIES-3786</strain>
    </source>
</reference>
<sequence length="296" mass="33814">MGKIIRMQTTISSKRPLRNETRYLSTMSGKKDTQADASAGDANLNDDELIYDDLDDLEKERRRIMARNRAKLIALGIPVAMMELQDLARRRSQAHPRPRPRSEVGRQKAMEPTRRSTRLAGHGPAGDDGGQETEPLLQLGEGGAVEVQGPESRPQVGSGTAHVDDDYGLTEEEIAAKAEQLRQRETARLRELELEGLVDFSPDAAVFVVLGSTGNHYTVRLSDGRRSCQCMDCRVRKRDCKHIRLTLEKLQISDKPAQWYEVREREREKKRERRRRRTWREKRKSNSAVWIACGWI</sequence>
<name>A0A8J4CVA6_9CHLO</name>
<keyword evidence="1" id="KW-0862">Zinc</keyword>
<organism evidence="4 5">
    <name type="scientific">Volvox reticuliferus</name>
    <dbReference type="NCBI Taxonomy" id="1737510"/>
    <lineage>
        <taxon>Eukaryota</taxon>
        <taxon>Viridiplantae</taxon>
        <taxon>Chlorophyta</taxon>
        <taxon>core chlorophytes</taxon>
        <taxon>Chlorophyceae</taxon>
        <taxon>CS clade</taxon>
        <taxon>Chlamydomonadales</taxon>
        <taxon>Volvocaceae</taxon>
        <taxon>Volvox</taxon>
    </lineage>
</organism>
<evidence type="ECO:0000256" key="2">
    <source>
        <dbReference type="SAM" id="MobiDB-lite"/>
    </source>
</evidence>
<dbReference type="Proteomes" id="UP000747110">
    <property type="component" value="Unassembled WGS sequence"/>
</dbReference>
<feature type="compositionally biased region" description="Basic and acidic residues" evidence="2">
    <location>
        <begin position="100"/>
        <end position="114"/>
    </location>
</feature>
<evidence type="ECO:0000313" key="4">
    <source>
        <dbReference type="EMBL" id="GIL89548.1"/>
    </source>
</evidence>
<evidence type="ECO:0000256" key="1">
    <source>
        <dbReference type="PROSITE-ProRule" id="PRU00325"/>
    </source>
</evidence>
<dbReference type="EMBL" id="BNCP01000051">
    <property type="protein sequence ID" value="GIL89548.1"/>
    <property type="molecule type" value="Genomic_DNA"/>
</dbReference>
<dbReference type="AlphaFoldDB" id="A0A8J4CVA6"/>
<feature type="domain" description="SWIM-type" evidence="3">
    <location>
        <begin position="217"/>
        <end position="251"/>
    </location>
</feature>
<dbReference type="OrthoDB" id="552052at2759"/>
<accession>A0A8J4CVA6</accession>
<comment type="caution">
    <text evidence="4">The sequence shown here is derived from an EMBL/GenBank/DDBJ whole genome shotgun (WGS) entry which is preliminary data.</text>
</comment>
<evidence type="ECO:0000259" key="3">
    <source>
        <dbReference type="PROSITE" id="PS50966"/>
    </source>
</evidence>
<keyword evidence="5" id="KW-1185">Reference proteome</keyword>
<dbReference type="InterPro" id="IPR007527">
    <property type="entry name" value="Znf_SWIM"/>
</dbReference>